<dbReference type="InterPro" id="IPR029016">
    <property type="entry name" value="GAF-like_dom_sf"/>
</dbReference>
<accession>A0ABS5DKC2</accession>
<proteinExistence type="predicted"/>
<dbReference type="EMBL" id="JAGPXE010000010">
    <property type="protein sequence ID" value="MBQ0926734.1"/>
    <property type="molecule type" value="Genomic_DNA"/>
</dbReference>
<dbReference type="SUPFAM" id="SSF55781">
    <property type="entry name" value="GAF domain-like"/>
    <property type="match status" value="1"/>
</dbReference>
<comment type="caution">
    <text evidence="2">The sequence shown here is derived from an EMBL/GenBank/DDBJ whole genome shotgun (WGS) entry which is preliminary data.</text>
</comment>
<dbReference type="Proteomes" id="UP000674084">
    <property type="component" value="Unassembled WGS sequence"/>
</dbReference>
<dbReference type="PANTHER" id="PTHR43102">
    <property type="entry name" value="SLR1143 PROTEIN"/>
    <property type="match status" value="1"/>
</dbReference>
<organism evidence="2 3">
    <name type="scientific">Saccharopolyspora endophytica</name>
    <dbReference type="NCBI Taxonomy" id="543886"/>
    <lineage>
        <taxon>Bacteria</taxon>
        <taxon>Bacillati</taxon>
        <taxon>Actinomycetota</taxon>
        <taxon>Actinomycetes</taxon>
        <taxon>Pseudonocardiales</taxon>
        <taxon>Pseudonocardiaceae</taxon>
        <taxon>Saccharopolyspora</taxon>
    </lineage>
</organism>
<gene>
    <name evidence="2" type="ORF">KBO27_22530</name>
</gene>
<protein>
    <submittedName>
        <fullName evidence="2">GAF domain-containing protein</fullName>
    </submittedName>
</protein>
<keyword evidence="3" id="KW-1185">Reference proteome</keyword>
<name>A0ABS5DKC2_9PSEU</name>
<dbReference type="InterPro" id="IPR003018">
    <property type="entry name" value="GAF"/>
</dbReference>
<evidence type="ECO:0000313" key="3">
    <source>
        <dbReference type="Proteomes" id="UP000674084"/>
    </source>
</evidence>
<evidence type="ECO:0000313" key="2">
    <source>
        <dbReference type="EMBL" id="MBQ0926734.1"/>
    </source>
</evidence>
<dbReference type="Gene3D" id="3.30.450.40">
    <property type="match status" value="1"/>
</dbReference>
<dbReference type="PANTHER" id="PTHR43102:SF2">
    <property type="entry name" value="GAF DOMAIN-CONTAINING PROTEIN"/>
    <property type="match status" value="1"/>
</dbReference>
<dbReference type="Pfam" id="PF01590">
    <property type="entry name" value="GAF"/>
    <property type="match status" value="1"/>
</dbReference>
<evidence type="ECO:0000259" key="1">
    <source>
        <dbReference type="Pfam" id="PF01590"/>
    </source>
</evidence>
<reference evidence="2 3" key="1">
    <citation type="submission" date="2021-04" db="EMBL/GenBank/DDBJ databases">
        <title>Whole-genome sequencing of Saccharopolyspora endophytica KCTC 19397.</title>
        <authorList>
            <person name="Ay H."/>
            <person name="Saygin H."/>
            <person name="Sahin N."/>
        </authorList>
    </citation>
    <scope>NUCLEOTIDE SEQUENCE [LARGE SCALE GENOMIC DNA]</scope>
    <source>
        <strain evidence="2 3">KCTC 19397</strain>
    </source>
</reference>
<sequence>MIDQRLGDQIDPLRNDPDAAARQRRLAELGLAHDQPQPRLDAFAAALARDAADLVGGSVPDAMVNLFVGDHQYFAGMHLTAAPNSEAGAGLRQQHTSPDRIMGLDTGWCPHVVARGLPLVLDDVFSMVRFAANPAAANLDIRSYIGAPLLDPDTGVALGTACVIARDPRPYGRAGLEFIKDRAIQATRLITGNAP</sequence>
<feature type="domain" description="GAF" evidence="1">
    <location>
        <begin position="41"/>
        <end position="186"/>
    </location>
</feature>